<gene>
    <name evidence="2" type="ORF">Fmac_030908</name>
</gene>
<feature type="transmembrane region" description="Helical" evidence="1">
    <location>
        <begin position="100"/>
        <end position="119"/>
    </location>
</feature>
<keyword evidence="1" id="KW-1133">Transmembrane helix</keyword>
<keyword evidence="3" id="KW-1185">Reference proteome</keyword>
<dbReference type="Proteomes" id="UP001603857">
    <property type="component" value="Unassembled WGS sequence"/>
</dbReference>
<evidence type="ECO:0000313" key="3">
    <source>
        <dbReference type="Proteomes" id="UP001603857"/>
    </source>
</evidence>
<protein>
    <recommendedName>
        <fullName evidence="4">Triacylglycerol lipase</fullName>
    </recommendedName>
</protein>
<dbReference type="EMBL" id="JBGMDY010000011">
    <property type="protein sequence ID" value="KAL2317032.1"/>
    <property type="molecule type" value="Genomic_DNA"/>
</dbReference>
<reference evidence="2 3" key="1">
    <citation type="submission" date="2024-08" db="EMBL/GenBank/DDBJ databases">
        <title>Insights into the chromosomal genome structure of Flemingia macrophylla.</title>
        <authorList>
            <person name="Ding Y."/>
            <person name="Zhao Y."/>
            <person name="Bi W."/>
            <person name="Wu M."/>
            <person name="Zhao G."/>
            <person name="Gong Y."/>
            <person name="Li W."/>
            <person name="Zhang P."/>
        </authorList>
    </citation>
    <scope>NUCLEOTIDE SEQUENCE [LARGE SCALE GENOMIC DNA]</scope>
    <source>
        <strain evidence="2">DYQJB</strain>
        <tissue evidence="2">Leaf</tissue>
    </source>
</reference>
<evidence type="ECO:0000256" key="1">
    <source>
        <dbReference type="SAM" id="Phobius"/>
    </source>
</evidence>
<dbReference type="PANTHER" id="PTHR36703:SF1">
    <property type="entry name" value="TRIACYLGLYCEROL LIPASE-LIKE PROTEIN"/>
    <property type="match status" value="1"/>
</dbReference>
<dbReference type="PANTHER" id="PTHR36703">
    <property type="entry name" value="TRIACYLGLYCEROL LIPASE-LIKE PROTEIN"/>
    <property type="match status" value="1"/>
</dbReference>
<keyword evidence="1" id="KW-0472">Membrane</keyword>
<accession>A0ABD1L0K3</accession>
<feature type="transmembrane region" description="Helical" evidence="1">
    <location>
        <begin position="38"/>
        <end position="56"/>
    </location>
</feature>
<keyword evidence="1" id="KW-0812">Transmembrane</keyword>
<name>A0ABD1L0K3_9FABA</name>
<evidence type="ECO:0008006" key="4">
    <source>
        <dbReference type="Google" id="ProtNLM"/>
    </source>
</evidence>
<proteinExistence type="predicted"/>
<comment type="caution">
    <text evidence="2">The sequence shown here is derived from an EMBL/GenBank/DDBJ whole genome shotgun (WGS) entry which is preliminary data.</text>
</comment>
<organism evidence="2 3">
    <name type="scientific">Flemingia macrophylla</name>
    <dbReference type="NCBI Taxonomy" id="520843"/>
    <lineage>
        <taxon>Eukaryota</taxon>
        <taxon>Viridiplantae</taxon>
        <taxon>Streptophyta</taxon>
        <taxon>Embryophyta</taxon>
        <taxon>Tracheophyta</taxon>
        <taxon>Spermatophyta</taxon>
        <taxon>Magnoliopsida</taxon>
        <taxon>eudicotyledons</taxon>
        <taxon>Gunneridae</taxon>
        <taxon>Pentapetalae</taxon>
        <taxon>rosids</taxon>
        <taxon>fabids</taxon>
        <taxon>Fabales</taxon>
        <taxon>Fabaceae</taxon>
        <taxon>Papilionoideae</taxon>
        <taxon>50 kb inversion clade</taxon>
        <taxon>NPAAA clade</taxon>
        <taxon>indigoferoid/millettioid clade</taxon>
        <taxon>Phaseoleae</taxon>
        <taxon>Flemingia</taxon>
    </lineage>
</organism>
<dbReference type="AlphaFoldDB" id="A0ABD1L0K3"/>
<evidence type="ECO:0000313" key="2">
    <source>
        <dbReference type="EMBL" id="KAL2317032.1"/>
    </source>
</evidence>
<sequence length="196" mass="22025">MQRLRGLAPNLRKKYLNSCAAIQDTFFATKDTFERHRIVFTVGTSLASVATAWFGYSLRHLHESRIDQRLQSIENALENKSTLHHSEIKDLVSATGGCSIPAFVATAGTSLIIGYGLGWRGGSRYATKKFRKEQMKMLGQITPRRWQLLGKIKPRGLQFQFLRKKFTRSKVPDTAMETSETSIKDAATVHIAGKSH</sequence>